<comment type="subcellular location">
    <subcellularLocation>
        <location evidence="1">Membrane</location>
        <topology evidence="1">Multi-pass membrane protein</topology>
    </subcellularLocation>
</comment>
<evidence type="ECO:0000256" key="7">
    <source>
        <dbReference type="ARBA" id="ARBA00023136"/>
    </source>
</evidence>
<dbReference type="GO" id="GO:0005774">
    <property type="term" value="C:vacuolar membrane"/>
    <property type="evidence" value="ECO:0007669"/>
    <property type="project" value="TreeGrafter"/>
</dbReference>
<evidence type="ECO:0000256" key="3">
    <source>
        <dbReference type="ARBA" id="ARBA00022448"/>
    </source>
</evidence>
<reference evidence="11 12" key="1">
    <citation type="journal article" date="2012" name="PLoS Pathog.">
        <title>Diverse lifestyles and strategies of plant pathogenesis encoded in the genomes of eighteen Dothideomycetes fungi.</title>
        <authorList>
            <person name="Ohm R.A."/>
            <person name="Feau N."/>
            <person name="Henrissat B."/>
            <person name="Schoch C.L."/>
            <person name="Horwitz B.A."/>
            <person name="Barry K.W."/>
            <person name="Condon B.J."/>
            <person name="Copeland A.C."/>
            <person name="Dhillon B."/>
            <person name="Glaser F."/>
            <person name="Hesse C.N."/>
            <person name="Kosti I."/>
            <person name="LaButti K."/>
            <person name="Lindquist E.A."/>
            <person name="Lucas S."/>
            <person name="Salamov A.A."/>
            <person name="Bradshaw R.E."/>
            <person name="Ciuffetti L."/>
            <person name="Hamelin R.C."/>
            <person name="Kema G.H.J."/>
            <person name="Lawrence C."/>
            <person name="Scott J.A."/>
            <person name="Spatafora J.W."/>
            <person name="Turgeon B.G."/>
            <person name="de Wit P.J.G.M."/>
            <person name="Zhong S."/>
            <person name="Goodwin S.B."/>
            <person name="Grigoriev I.V."/>
        </authorList>
    </citation>
    <scope>NUCLEOTIDE SEQUENCE [LARGE SCALE GENOMIC DNA]</scope>
    <source>
        <strain evidence="11 12">UAMH 10762</strain>
    </source>
</reference>
<keyword evidence="12" id="KW-1185">Reference proteome</keyword>
<keyword evidence="5" id="KW-0029">Amino-acid transport</keyword>
<evidence type="ECO:0000313" key="12">
    <source>
        <dbReference type="Proteomes" id="UP000011761"/>
    </source>
</evidence>
<feature type="region of interest" description="Disordered" evidence="8">
    <location>
        <begin position="157"/>
        <end position="188"/>
    </location>
</feature>
<feature type="transmembrane region" description="Helical" evidence="9">
    <location>
        <begin position="587"/>
        <end position="604"/>
    </location>
</feature>
<evidence type="ECO:0000256" key="8">
    <source>
        <dbReference type="SAM" id="MobiDB-lite"/>
    </source>
</evidence>
<evidence type="ECO:0000256" key="2">
    <source>
        <dbReference type="ARBA" id="ARBA00008066"/>
    </source>
</evidence>
<dbReference type="HOGENOM" id="CLU_009646_8_1_1"/>
<keyword evidence="7 9" id="KW-0472">Membrane</keyword>
<feature type="compositionally biased region" description="Acidic residues" evidence="8">
    <location>
        <begin position="116"/>
        <end position="126"/>
    </location>
</feature>
<keyword evidence="6 9" id="KW-1133">Transmembrane helix</keyword>
<protein>
    <recommendedName>
        <fullName evidence="10">Amino acid transporter transmembrane domain-containing protein</fullName>
    </recommendedName>
</protein>
<dbReference type="eggNOG" id="KOG1303">
    <property type="taxonomic scope" value="Eukaryota"/>
</dbReference>
<feature type="compositionally biased region" description="Basic and acidic residues" evidence="8">
    <location>
        <begin position="19"/>
        <end position="55"/>
    </location>
</feature>
<feature type="transmembrane region" description="Helical" evidence="9">
    <location>
        <begin position="646"/>
        <end position="667"/>
    </location>
</feature>
<dbReference type="Proteomes" id="UP000011761">
    <property type="component" value="Unassembled WGS sequence"/>
</dbReference>
<dbReference type="GeneID" id="19111834"/>
<evidence type="ECO:0000256" key="5">
    <source>
        <dbReference type="ARBA" id="ARBA00022970"/>
    </source>
</evidence>
<feature type="transmembrane region" description="Helical" evidence="9">
    <location>
        <begin position="448"/>
        <end position="469"/>
    </location>
</feature>
<name>M2NCK1_BAUPA</name>
<evidence type="ECO:0000256" key="6">
    <source>
        <dbReference type="ARBA" id="ARBA00022989"/>
    </source>
</evidence>
<dbReference type="GO" id="GO:0015179">
    <property type="term" value="F:L-amino acid transmembrane transporter activity"/>
    <property type="evidence" value="ECO:0007669"/>
    <property type="project" value="TreeGrafter"/>
</dbReference>
<evidence type="ECO:0000313" key="11">
    <source>
        <dbReference type="EMBL" id="EMC96909.1"/>
    </source>
</evidence>
<dbReference type="EMBL" id="KB445554">
    <property type="protein sequence ID" value="EMC96909.1"/>
    <property type="molecule type" value="Genomic_DNA"/>
</dbReference>
<dbReference type="PANTHER" id="PTHR22950:SF692">
    <property type="entry name" value="TRANSMEMBRANE AMINO ACID TRANSPORTER FAMILY PROTEIN"/>
    <property type="match status" value="1"/>
</dbReference>
<dbReference type="OMA" id="PMGIKYA"/>
<keyword evidence="4 9" id="KW-0812">Transmembrane</keyword>
<feature type="region of interest" description="Disordered" evidence="8">
    <location>
        <begin position="1"/>
        <end position="69"/>
    </location>
</feature>
<dbReference type="RefSeq" id="XP_007675155.1">
    <property type="nucleotide sequence ID" value="XM_007676965.1"/>
</dbReference>
<evidence type="ECO:0000256" key="9">
    <source>
        <dbReference type="SAM" id="Phobius"/>
    </source>
</evidence>
<comment type="similarity">
    <text evidence="2">Belongs to the amino acid/polyamine transporter 2 family.</text>
</comment>
<organism evidence="11 12">
    <name type="scientific">Baudoinia panamericana (strain UAMH 10762)</name>
    <name type="common">Angels' share fungus</name>
    <name type="synonym">Baudoinia compniacensis (strain UAMH 10762)</name>
    <dbReference type="NCBI Taxonomy" id="717646"/>
    <lineage>
        <taxon>Eukaryota</taxon>
        <taxon>Fungi</taxon>
        <taxon>Dikarya</taxon>
        <taxon>Ascomycota</taxon>
        <taxon>Pezizomycotina</taxon>
        <taxon>Dothideomycetes</taxon>
        <taxon>Dothideomycetidae</taxon>
        <taxon>Mycosphaerellales</taxon>
        <taxon>Teratosphaeriaceae</taxon>
        <taxon>Baudoinia</taxon>
    </lineage>
</organism>
<proteinExistence type="inferred from homology"/>
<feature type="transmembrane region" description="Helical" evidence="9">
    <location>
        <begin position="529"/>
        <end position="548"/>
    </location>
</feature>
<feature type="transmembrane region" description="Helical" evidence="9">
    <location>
        <begin position="385"/>
        <end position="404"/>
    </location>
</feature>
<dbReference type="AlphaFoldDB" id="M2NCK1"/>
<feature type="transmembrane region" description="Helical" evidence="9">
    <location>
        <begin position="351"/>
        <end position="370"/>
    </location>
</feature>
<keyword evidence="3" id="KW-0813">Transport</keyword>
<feature type="transmembrane region" description="Helical" evidence="9">
    <location>
        <begin position="409"/>
        <end position="428"/>
    </location>
</feature>
<evidence type="ECO:0000256" key="1">
    <source>
        <dbReference type="ARBA" id="ARBA00004141"/>
    </source>
</evidence>
<dbReference type="InterPro" id="IPR013057">
    <property type="entry name" value="AA_transpt_TM"/>
</dbReference>
<dbReference type="Pfam" id="PF01490">
    <property type="entry name" value="Aa_trans"/>
    <property type="match status" value="1"/>
</dbReference>
<feature type="transmembrane region" description="Helical" evidence="9">
    <location>
        <begin position="300"/>
        <end position="322"/>
    </location>
</feature>
<feature type="domain" description="Amino acid transporter transmembrane" evidence="10">
    <location>
        <begin position="269"/>
        <end position="664"/>
    </location>
</feature>
<feature type="region of interest" description="Disordered" evidence="8">
    <location>
        <begin position="112"/>
        <end position="133"/>
    </location>
</feature>
<dbReference type="PANTHER" id="PTHR22950">
    <property type="entry name" value="AMINO ACID TRANSPORTER"/>
    <property type="match status" value="1"/>
</dbReference>
<accession>M2NCK1</accession>
<gene>
    <name evidence="11" type="ORF">BAUCODRAFT_32662</name>
</gene>
<evidence type="ECO:0000256" key="4">
    <source>
        <dbReference type="ARBA" id="ARBA00022692"/>
    </source>
</evidence>
<feature type="transmembrane region" description="Helical" evidence="9">
    <location>
        <begin position="490"/>
        <end position="509"/>
    </location>
</feature>
<feature type="transmembrane region" description="Helical" evidence="9">
    <location>
        <begin position="610"/>
        <end position="634"/>
    </location>
</feature>
<evidence type="ECO:0000259" key="10">
    <source>
        <dbReference type="Pfam" id="PF01490"/>
    </source>
</evidence>
<dbReference type="KEGG" id="bcom:BAUCODRAFT_32662"/>
<dbReference type="OrthoDB" id="655540at2759"/>
<sequence length="674" mass="74220">MPSRREQLPASWTTYENGGRQDSHDSSLSHNRVTFDEESQQHHDHGDRSNSHHDTYNGAHGQQDMRHRRSSMALRVTALRHAGGVNSIDNFARSWQRAAGFYEVTPVRPSFRYSEEEGEPDDEQEDVSSTPKAHRSLLRAALEEQGRDETSDVFVDEADDETTPTASPRPHQASTNEQQPLLRDRPSQLRDDNIFSIEPSLGSPFGGSYGTTWGSLSARVNEPSMRHAGRLFREQQMKGATEPDKEREPLLVRQVQEGDGKVVNVVVGQSTLPQTIFNSVNVLIGVGLLALPLAMKLSGWIPGLIFFAFAGISTSYTAKLLAKCADVDSSLITFADLAYVSFGPWARVGTSLLFCVELIAANVALVVLFADSLDALIPGWGTTEWKIVCGIILIPLVFVPLRLLSFTSILGILSCFGIVLAVFVDGLIKPTAPGSLRQPAQTHLFPANWMTLPIALGIMMSPWGGHSVFPNIYRDMRHPYKYRRGVNVTYAFTFTLDLFMAVVGLIMYGDTVKDEITRNVLTTDGYPTWIGVFVVVCVAIIPLTKVPLNARPIISTLELFLGLDARALAESQTLTGLSGYTRGILKISVRVLCIVVFVILAVLVPEFDTIMSLLGAVACFTICIILPCAFHLKLFGTELTRRHKALDWSLIVVSSILAVVCTAFNFVPRSEMGL</sequence>